<dbReference type="Proteomes" id="UP000504635">
    <property type="component" value="Unplaced"/>
</dbReference>
<sequence length="140" mass="16169">FICTEVIPEGKRKTEEVLDSCRPESTKNRKIKVTSKKLICRKTPSCEDGEEPGVVCKLLTVEEIKLPNKQNPIKQNKPTMNNSSKNIKSLKSYKDLLRRCRSKSSDRSKNEGKKRQPCIRKGDEQKNETKRKEESEDKEC</sequence>
<accession>A0A6J2Y0X6</accession>
<dbReference type="AlphaFoldDB" id="A0A6J2Y0X6"/>
<dbReference type="RefSeq" id="XP_030757403.1">
    <property type="nucleotide sequence ID" value="XM_030901543.1"/>
</dbReference>
<dbReference type="InParanoid" id="A0A6J2Y0X6"/>
<name>A0A6J2Y0X6_SITOR</name>
<feature type="compositionally biased region" description="Polar residues" evidence="1">
    <location>
        <begin position="68"/>
        <end position="80"/>
    </location>
</feature>
<proteinExistence type="predicted"/>
<evidence type="ECO:0000313" key="2">
    <source>
        <dbReference type="Proteomes" id="UP000504635"/>
    </source>
</evidence>
<feature type="non-terminal residue" evidence="3">
    <location>
        <position position="1"/>
    </location>
</feature>
<keyword evidence="2" id="KW-1185">Reference proteome</keyword>
<organism evidence="2 3">
    <name type="scientific">Sitophilus oryzae</name>
    <name type="common">Rice weevil</name>
    <name type="synonym">Curculio oryzae</name>
    <dbReference type="NCBI Taxonomy" id="7048"/>
    <lineage>
        <taxon>Eukaryota</taxon>
        <taxon>Metazoa</taxon>
        <taxon>Ecdysozoa</taxon>
        <taxon>Arthropoda</taxon>
        <taxon>Hexapoda</taxon>
        <taxon>Insecta</taxon>
        <taxon>Pterygota</taxon>
        <taxon>Neoptera</taxon>
        <taxon>Endopterygota</taxon>
        <taxon>Coleoptera</taxon>
        <taxon>Polyphaga</taxon>
        <taxon>Cucujiformia</taxon>
        <taxon>Curculionidae</taxon>
        <taxon>Dryophthorinae</taxon>
        <taxon>Sitophilus</taxon>
    </lineage>
</organism>
<dbReference type="OrthoDB" id="6784641at2759"/>
<evidence type="ECO:0000256" key="1">
    <source>
        <dbReference type="SAM" id="MobiDB-lite"/>
    </source>
</evidence>
<evidence type="ECO:0000313" key="3">
    <source>
        <dbReference type="RefSeq" id="XP_030757403.1"/>
    </source>
</evidence>
<feature type="compositionally biased region" description="Basic and acidic residues" evidence="1">
    <location>
        <begin position="92"/>
        <end position="140"/>
    </location>
</feature>
<reference evidence="3" key="1">
    <citation type="submission" date="2025-08" db="UniProtKB">
        <authorList>
            <consortium name="RefSeq"/>
        </authorList>
    </citation>
    <scope>IDENTIFICATION</scope>
    <source>
        <tissue evidence="3">Gonads</tissue>
    </source>
</reference>
<protein>
    <submittedName>
        <fullName evidence="3">Uncharacterized protein LOC115883219</fullName>
    </submittedName>
</protein>
<dbReference type="KEGG" id="soy:115883219"/>
<gene>
    <name evidence="3" type="primary">LOC115883219</name>
</gene>
<feature type="compositionally biased region" description="Low complexity" evidence="1">
    <location>
        <begin position="81"/>
        <end position="90"/>
    </location>
</feature>
<feature type="region of interest" description="Disordered" evidence="1">
    <location>
        <begin position="68"/>
        <end position="140"/>
    </location>
</feature>
<dbReference type="GeneID" id="115883219"/>